<keyword evidence="4" id="KW-1185">Reference proteome</keyword>
<dbReference type="InterPro" id="IPR003646">
    <property type="entry name" value="SH3-like_bac-type"/>
</dbReference>
<evidence type="ECO:0000313" key="3">
    <source>
        <dbReference type="EMBL" id="MCK7612429.1"/>
    </source>
</evidence>
<protein>
    <submittedName>
        <fullName evidence="3">SH3 domain-containing protein</fullName>
    </submittedName>
</protein>
<evidence type="ECO:0000259" key="2">
    <source>
        <dbReference type="Pfam" id="PF08239"/>
    </source>
</evidence>
<accession>A0ABT0GSK7</accession>
<dbReference type="EMBL" id="JALNMJ010000005">
    <property type="protein sequence ID" value="MCK7612429.1"/>
    <property type="molecule type" value="Genomic_DNA"/>
</dbReference>
<evidence type="ECO:0000256" key="1">
    <source>
        <dbReference type="SAM" id="SignalP"/>
    </source>
</evidence>
<feature type="chain" id="PRO_5047489551" evidence="1">
    <location>
        <begin position="24"/>
        <end position="172"/>
    </location>
</feature>
<sequence length="172" mass="18339">MRLRVSLALIALTVMALPVEGRAEGPAPAATTADLNMRGGPGTGHRVILTIPQGGRVTVNGCTVSFDWCDVAFAGSKGWVAGQYLIYGGNGRYQGQPIPVAGPHLGVPRSQRDYPVSAAAPVYKGGPVYKGDPVAAAPPPPVQAYDYDVELYPFARQPCPRYPDRYFEHQVC</sequence>
<organism evidence="3 4">
    <name type="scientific">Roseibium sediminicola</name>
    <dbReference type="NCBI Taxonomy" id="2933272"/>
    <lineage>
        <taxon>Bacteria</taxon>
        <taxon>Pseudomonadati</taxon>
        <taxon>Pseudomonadota</taxon>
        <taxon>Alphaproteobacteria</taxon>
        <taxon>Hyphomicrobiales</taxon>
        <taxon>Stappiaceae</taxon>
        <taxon>Roseibium</taxon>
    </lineage>
</organism>
<dbReference type="Gene3D" id="2.30.30.40">
    <property type="entry name" value="SH3 Domains"/>
    <property type="match status" value="1"/>
</dbReference>
<proteinExistence type="predicted"/>
<comment type="caution">
    <text evidence="3">The sequence shown here is derived from an EMBL/GenBank/DDBJ whole genome shotgun (WGS) entry which is preliminary data.</text>
</comment>
<gene>
    <name evidence="3" type="ORF">M0H32_09675</name>
</gene>
<name>A0ABT0GSK7_9HYPH</name>
<feature type="signal peptide" evidence="1">
    <location>
        <begin position="1"/>
        <end position="23"/>
    </location>
</feature>
<feature type="domain" description="SH3b" evidence="2">
    <location>
        <begin position="34"/>
        <end position="85"/>
    </location>
</feature>
<reference evidence="3" key="1">
    <citation type="submission" date="2022-04" db="EMBL/GenBank/DDBJ databases">
        <title>Roseibium sp. CAU 1639 isolated from mud.</title>
        <authorList>
            <person name="Kim W."/>
        </authorList>
    </citation>
    <scope>NUCLEOTIDE SEQUENCE</scope>
    <source>
        <strain evidence="3">CAU 1639</strain>
    </source>
</reference>
<dbReference type="RefSeq" id="WP_248153373.1">
    <property type="nucleotide sequence ID" value="NZ_JALNMJ010000005.1"/>
</dbReference>
<dbReference type="Proteomes" id="UP001431221">
    <property type="component" value="Unassembled WGS sequence"/>
</dbReference>
<dbReference type="Pfam" id="PF08239">
    <property type="entry name" value="SH3_3"/>
    <property type="match status" value="1"/>
</dbReference>
<keyword evidence="1" id="KW-0732">Signal</keyword>
<evidence type="ECO:0000313" key="4">
    <source>
        <dbReference type="Proteomes" id="UP001431221"/>
    </source>
</evidence>